<dbReference type="Proteomes" id="UP000828390">
    <property type="component" value="Unassembled WGS sequence"/>
</dbReference>
<gene>
    <name evidence="1" type="ORF">DPMN_031702</name>
</gene>
<reference evidence="1" key="2">
    <citation type="submission" date="2020-11" db="EMBL/GenBank/DDBJ databases">
        <authorList>
            <person name="McCartney M.A."/>
            <person name="Auch B."/>
            <person name="Kono T."/>
            <person name="Mallez S."/>
            <person name="Becker A."/>
            <person name="Gohl D.M."/>
            <person name="Silverstein K.A.T."/>
            <person name="Koren S."/>
            <person name="Bechman K.B."/>
            <person name="Herman A."/>
            <person name="Abrahante J.E."/>
            <person name="Garbe J."/>
        </authorList>
    </citation>
    <scope>NUCLEOTIDE SEQUENCE</scope>
    <source>
        <strain evidence="1">Duluth1</strain>
        <tissue evidence="1">Whole animal</tissue>
    </source>
</reference>
<proteinExistence type="predicted"/>
<organism evidence="1 2">
    <name type="scientific">Dreissena polymorpha</name>
    <name type="common">Zebra mussel</name>
    <name type="synonym">Mytilus polymorpha</name>
    <dbReference type="NCBI Taxonomy" id="45954"/>
    <lineage>
        <taxon>Eukaryota</taxon>
        <taxon>Metazoa</taxon>
        <taxon>Spiralia</taxon>
        <taxon>Lophotrochozoa</taxon>
        <taxon>Mollusca</taxon>
        <taxon>Bivalvia</taxon>
        <taxon>Autobranchia</taxon>
        <taxon>Heteroconchia</taxon>
        <taxon>Euheterodonta</taxon>
        <taxon>Imparidentia</taxon>
        <taxon>Neoheterodontei</taxon>
        <taxon>Myida</taxon>
        <taxon>Dreissenoidea</taxon>
        <taxon>Dreissenidae</taxon>
        <taxon>Dreissena</taxon>
    </lineage>
</organism>
<dbReference type="EMBL" id="JAIWYP010000002">
    <property type="protein sequence ID" value="KAH3868553.1"/>
    <property type="molecule type" value="Genomic_DNA"/>
</dbReference>
<comment type="caution">
    <text evidence="1">The sequence shown here is derived from an EMBL/GenBank/DDBJ whole genome shotgun (WGS) entry which is preliminary data.</text>
</comment>
<reference evidence="1" key="1">
    <citation type="journal article" date="2019" name="bioRxiv">
        <title>The Genome of the Zebra Mussel, Dreissena polymorpha: A Resource for Invasive Species Research.</title>
        <authorList>
            <person name="McCartney M.A."/>
            <person name="Auch B."/>
            <person name="Kono T."/>
            <person name="Mallez S."/>
            <person name="Zhang Y."/>
            <person name="Obille A."/>
            <person name="Becker A."/>
            <person name="Abrahante J.E."/>
            <person name="Garbe J."/>
            <person name="Badalamenti J.P."/>
            <person name="Herman A."/>
            <person name="Mangelson H."/>
            <person name="Liachko I."/>
            <person name="Sullivan S."/>
            <person name="Sone E.D."/>
            <person name="Koren S."/>
            <person name="Silverstein K.A.T."/>
            <person name="Beckman K.B."/>
            <person name="Gohl D.M."/>
        </authorList>
    </citation>
    <scope>NUCLEOTIDE SEQUENCE</scope>
    <source>
        <strain evidence="1">Duluth1</strain>
        <tissue evidence="1">Whole animal</tissue>
    </source>
</reference>
<protein>
    <submittedName>
        <fullName evidence="1">Uncharacterized protein</fullName>
    </submittedName>
</protein>
<sequence length="79" mass="9271">MLQSFVHTSVVMPVCGPDDKVLKHRKYADRLLRNMLSYGLRDNLNYKSIADKLYRKAMDMIVSKTLNKQIESYKPNEHI</sequence>
<dbReference type="AlphaFoldDB" id="A0A9D4M1J1"/>
<keyword evidence="2" id="KW-1185">Reference proteome</keyword>
<evidence type="ECO:0000313" key="2">
    <source>
        <dbReference type="Proteomes" id="UP000828390"/>
    </source>
</evidence>
<evidence type="ECO:0000313" key="1">
    <source>
        <dbReference type="EMBL" id="KAH3868553.1"/>
    </source>
</evidence>
<name>A0A9D4M1J1_DREPO</name>
<accession>A0A9D4M1J1</accession>